<dbReference type="AlphaFoldDB" id="A0A3Q0IYF8"/>
<dbReference type="KEGG" id="dci:108252697"/>
<keyword evidence="1" id="KW-0812">Transmembrane</keyword>
<dbReference type="RefSeq" id="XP_026681244.1">
    <property type="nucleotide sequence ID" value="XM_026825443.1"/>
</dbReference>
<gene>
    <name evidence="3" type="primary">LOC108252697</name>
</gene>
<keyword evidence="1" id="KW-0472">Membrane</keyword>
<organism evidence="2 3">
    <name type="scientific">Diaphorina citri</name>
    <name type="common">Asian citrus psyllid</name>
    <dbReference type="NCBI Taxonomy" id="121845"/>
    <lineage>
        <taxon>Eukaryota</taxon>
        <taxon>Metazoa</taxon>
        <taxon>Ecdysozoa</taxon>
        <taxon>Arthropoda</taxon>
        <taxon>Hexapoda</taxon>
        <taxon>Insecta</taxon>
        <taxon>Pterygota</taxon>
        <taxon>Neoptera</taxon>
        <taxon>Paraneoptera</taxon>
        <taxon>Hemiptera</taxon>
        <taxon>Sternorrhyncha</taxon>
        <taxon>Psylloidea</taxon>
        <taxon>Psyllidae</taxon>
        <taxon>Diaphorininae</taxon>
        <taxon>Diaphorina</taxon>
    </lineage>
</organism>
<dbReference type="PaxDb" id="121845-A0A3Q0IYF8"/>
<accession>A0A3Q0IYF8</accession>
<evidence type="ECO:0000313" key="2">
    <source>
        <dbReference type="Proteomes" id="UP000079169"/>
    </source>
</evidence>
<reference evidence="3" key="1">
    <citation type="submission" date="2025-08" db="UniProtKB">
        <authorList>
            <consortium name="RefSeq"/>
        </authorList>
    </citation>
    <scope>IDENTIFICATION</scope>
</reference>
<evidence type="ECO:0000256" key="1">
    <source>
        <dbReference type="SAM" id="Phobius"/>
    </source>
</evidence>
<proteinExistence type="predicted"/>
<keyword evidence="2" id="KW-1185">Reference proteome</keyword>
<dbReference type="Proteomes" id="UP000079169">
    <property type="component" value="Unplaced"/>
</dbReference>
<sequence length="156" mass="18039">MKMLSKYQHRPGPYPGYFNEGGPRIQTVTYWEVDENLKYLLVLATYSIRIILVLPGWFTRKNLVEMKNGANDSKWRPIYRVFNVDLIQSVIRKNYQESNLTTGSLGVLKMRYHQKTRLAIKPGPPASGAQVLNIEPMLRSGVCFGKYRISTFFLSF</sequence>
<dbReference type="GeneID" id="108252697"/>
<keyword evidence="1" id="KW-1133">Transmembrane helix</keyword>
<protein>
    <submittedName>
        <fullName evidence="3">Uncharacterized protein LOC108252697</fullName>
    </submittedName>
</protein>
<evidence type="ECO:0000313" key="3">
    <source>
        <dbReference type="RefSeq" id="XP_026681244.1"/>
    </source>
</evidence>
<feature type="transmembrane region" description="Helical" evidence="1">
    <location>
        <begin position="39"/>
        <end position="58"/>
    </location>
</feature>
<name>A0A3Q0IYF8_DIACI</name>